<dbReference type="AlphaFoldDB" id="K1TFZ0"/>
<comment type="caution">
    <text evidence="1">The sequence shown here is derived from an EMBL/GenBank/DDBJ whole genome shotgun (WGS) entry which is preliminary data.</text>
</comment>
<feature type="non-terminal residue" evidence="1">
    <location>
        <position position="173"/>
    </location>
</feature>
<dbReference type="Gene3D" id="3.20.20.510">
    <property type="entry name" value="Uncharacterised protein PF12979, DUF3863"/>
    <property type="match status" value="1"/>
</dbReference>
<organism evidence="1">
    <name type="scientific">human gut metagenome</name>
    <dbReference type="NCBI Taxonomy" id="408170"/>
    <lineage>
        <taxon>unclassified sequences</taxon>
        <taxon>metagenomes</taxon>
        <taxon>organismal metagenomes</taxon>
    </lineage>
</organism>
<protein>
    <submittedName>
        <fullName evidence="1">Uncharacterized protein</fullName>
    </submittedName>
</protein>
<reference evidence="1" key="1">
    <citation type="journal article" date="2013" name="Environ. Microbiol.">
        <title>Microbiota from the distal guts of lean and obese adolescents exhibit partial functional redundancy besides clear differences in community structure.</title>
        <authorList>
            <person name="Ferrer M."/>
            <person name="Ruiz A."/>
            <person name="Lanza F."/>
            <person name="Haange S.B."/>
            <person name="Oberbach A."/>
            <person name="Till H."/>
            <person name="Bargiela R."/>
            <person name="Campoy C."/>
            <person name="Segura M.T."/>
            <person name="Richter M."/>
            <person name="von Bergen M."/>
            <person name="Seifert J."/>
            <person name="Suarez A."/>
        </authorList>
    </citation>
    <scope>NUCLEOTIDE SEQUENCE</scope>
</reference>
<name>K1TFZ0_9ZZZZ</name>
<evidence type="ECO:0000313" key="1">
    <source>
        <dbReference type="EMBL" id="EKC65320.1"/>
    </source>
</evidence>
<sequence>MAKHDHDVYGDEIALSLLGLPCEEFREKYKTKDFCIWMFSMEDKKAIVNDVFEKFHDRFGFYPESTGSYYMDADLTNYIKAAYPTVKCAVATCWEEGPKAYHTCNNSWYTLFDGGPWAPWIPSKQNTHAPAANAAEDSGIVAIPHLSRDLIACYDGNGSNFGTHPQNVLRGMI</sequence>
<accession>K1TFZ0</accession>
<gene>
    <name evidence="1" type="ORF">LEA_10390</name>
</gene>
<dbReference type="EMBL" id="AJWY01006986">
    <property type="protein sequence ID" value="EKC65320.1"/>
    <property type="molecule type" value="Genomic_DNA"/>
</dbReference>
<proteinExistence type="predicted"/>